<dbReference type="Gene3D" id="2.40.420.20">
    <property type="match status" value="1"/>
</dbReference>
<dbReference type="InterPro" id="IPR006143">
    <property type="entry name" value="RND_pump_MFP"/>
</dbReference>
<dbReference type="Proteomes" id="UP000317557">
    <property type="component" value="Unassembled WGS sequence"/>
</dbReference>
<evidence type="ECO:0000256" key="1">
    <source>
        <dbReference type="ARBA" id="ARBA00009477"/>
    </source>
</evidence>
<evidence type="ECO:0000313" key="7">
    <source>
        <dbReference type="EMBL" id="SMO87284.1"/>
    </source>
</evidence>
<protein>
    <submittedName>
        <fullName evidence="7">Membrane fusion protein, cobalt-zinc-cadmium efflux system</fullName>
    </submittedName>
</protein>
<dbReference type="Gene3D" id="1.10.287.470">
    <property type="entry name" value="Helix hairpin bin"/>
    <property type="match status" value="1"/>
</dbReference>
<evidence type="ECO:0000256" key="3">
    <source>
        <dbReference type="SAM" id="MobiDB-lite"/>
    </source>
</evidence>
<feature type="domain" description="CzcB-like barrel-sandwich hybrid" evidence="5">
    <location>
        <begin position="112"/>
        <end position="264"/>
    </location>
</feature>
<dbReference type="Gene3D" id="2.40.50.100">
    <property type="match status" value="1"/>
</dbReference>
<gene>
    <name evidence="7" type="ORF">SAMN06265219_113144</name>
</gene>
<dbReference type="Pfam" id="PF25973">
    <property type="entry name" value="BSH_CzcB"/>
    <property type="match status" value="1"/>
</dbReference>
<dbReference type="InterPro" id="IPR058792">
    <property type="entry name" value="Beta-barrel_RND_2"/>
</dbReference>
<dbReference type="GO" id="GO:0022857">
    <property type="term" value="F:transmembrane transporter activity"/>
    <property type="evidence" value="ECO:0007669"/>
    <property type="project" value="InterPro"/>
</dbReference>
<comment type="similarity">
    <text evidence="1">Belongs to the membrane fusion protein (MFP) (TC 8.A.1) family.</text>
</comment>
<evidence type="ECO:0000256" key="2">
    <source>
        <dbReference type="ARBA" id="ARBA00022448"/>
    </source>
</evidence>
<dbReference type="GO" id="GO:0015679">
    <property type="term" value="P:plasma membrane copper ion transport"/>
    <property type="evidence" value="ECO:0007669"/>
    <property type="project" value="TreeGrafter"/>
</dbReference>
<dbReference type="GO" id="GO:0016020">
    <property type="term" value="C:membrane"/>
    <property type="evidence" value="ECO:0007669"/>
    <property type="project" value="InterPro"/>
</dbReference>
<evidence type="ECO:0000259" key="5">
    <source>
        <dbReference type="Pfam" id="PF25973"/>
    </source>
</evidence>
<dbReference type="PANTHER" id="PTHR30097">
    <property type="entry name" value="CATION EFFLUX SYSTEM PROTEIN CUSB"/>
    <property type="match status" value="1"/>
</dbReference>
<dbReference type="SUPFAM" id="SSF111369">
    <property type="entry name" value="HlyD-like secretion proteins"/>
    <property type="match status" value="1"/>
</dbReference>
<dbReference type="Pfam" id="PF25975">
    <property type="entry name" value="CzcB_C"/>
    <property type="match status" value="1"/>
</dbReference>
<dbReference type="GO" id="GO:0060003">
    <property type="term" value="P:copper ion export"/>
    <property type="evidence" value="ECO:0007669"/>
    <property type="project" value="TreeGrafter"/>
</dbReference>
<dbReference type="InterPro" id="IPR058647">
    <property type="entry name" value="BSH_CzcB-like"/>
</dbReference>
<proteinExistence type="inferred from homology"/>
<dbReference type="InterPro" id="IPR058649">
    <property type="entry name" value="CzcB_C"/>
</dbReference>
<organism evidence="7 8">
    <name type="scientific">Gracilimonas mengyeensis</name>
    <dbReference type="NCBI Taxonomy" id="1302730"/>
    <lineage>
        <taxon>Bacteria</taxon>
        <taxon>Pseudomonadati</taxon>
        <taxon>Balneolota</taxon>
        <taxon>Balneolia</taxon>
        <taxon>Balneolales</taxon>
        <taxon>Balneolaceae</taxon>
        <taxon>Gracilimonas</taxon>
    </lineage>
</organism>
<dbReference type="GO" id="GO:0030288">
    <property type="term" value="C:outer membrane-bounded periplasmic space"/>
    <property type="evidence" value="ECO:0007669"/>
    <property type="project" value="TreeGrafter"/>
</dbReference>
<dbReference type="EMBL" id="FXTP01000013">
    <property type="protein sequence ID" value="SMO87284.1"/>
    <property type="molecule type" value="Genomic_DNA"/>
</dbReference>
<keyword evidence="2" id="KW-0813">Transport</keyword>
<feature type="domain" description="CusB-like beta-barrel" evidence="4">
    <location>
        <begin position="267"/>
        <end position="342"/>
    </location>
</feature>
<accession>A0A521ETP6</accession>
<feature type="compositionally biased region" description="Polar residues" evidence="3">
    <location>
        <begin position="31"/>
        <end position="43"/>
    </location>
</feature>
<dbReference type="AlphaFoldDB" id="A0A521ETP6"/>
<evidence type="ECO:0000313" key="8">
    <source>
        <dbReference type="Proteomes" id="UP000317557"/>
    </source>
</evidence>
<evidence type="ECO:0000259" key="4">
    <source>
        <dbReference type="Pfam" id="PF25954"/>
    </source>
</evidence>
<reference evidence="7 8" key="1">
    <citation type="submission" date="2017-05" db="EMBL/GenBank/DDBJ databases">
        <authorList>
            <person name="Varghese N."/>
            <person name="Submissions S."/>
        </authorList>
    </citation>
    <scope>NUCLEOTIDE SEQUENCE [LARGE SCALE GENOMIC DNA]</scope>
    <source>
        <strain evidence="7 8">DSM 21985</strain>
    </source>
</reference>
<dbReference type="PROSITE" id="PS51257">
    <property type="entry name" value="PROKAR_LIPOPROTEIN"/>
    <property type="match status" value="1"/>
</dbReference>
<feature type="domain" description="CzcB-like C-terminal circularly permuted SH3-like" evidence="6">
    <location>
        <begin position="352"/>
        <end position="412"/>
    </location>
</feature>
<dbReference type="NCBIfam" id="TIGR01730">
    <property type="entry name" value="RND_mfp"/>
    <property type="match status" value="1"/>
</dbReference>
<name>A0A521ETP6_9BACT</name>
<feature type="compositionally biased region" description="Basic and acidic residues" evidence="3">
    <location>
        <begin position="44"/>
        <end position="62"/>
    </location>
</feature>
<dbReference type="PANTHER" id="PTHR30097:SF4">
    <property type="entry name" value="SLR6042 PROTEIN"/>
    <property type="match status" value="1"/>
</dbReference>
<dbReference type="FunFam" id="2.40.30.170:FF:000010">
    <property type="entry name" value="Efflux RND transporter periplasmic adaptor subunit"/>
    <property type="match status" value="1"/>
</dbReference>
<dbReference type="InterPro" id="IPR051909">
    <property type="entry name" value="MFP_Cation_Efflux"/>
</dbReference>
<evidence type="ECO:0000259" key="6">
    <source>
        <dbReference type="Pfam" id="PF25975"/>
    </source>
</evidence>
<dbReference type="Gene3D" id="2.40.30.170">
    <property type="match status" value="1"/>
</dbReference>
<sequence>MKQIFKTMKITRLIFPVWILLLSGVVITGCSSQNESTPQTENHANADEHGSEEAQHTEAEGDHLEEESEHSGEVHLSQDQMASLNISVDTLRAGSASSVIERPASVMYDMDRIAKVGPRIEAKVVKVLKDLGDYVEEGEPIVQMSSVGLGKIKADYIRLRAAIKKEEAHFKREQNLYEQDISSQAELLQAELEYEQAKAELDAASEALRLYGLSQNDIQNIKAGSDTPLSYFYLSSPLSGTIQERNLSPGQTIGPNETPVHVADLSKVWVMIDGYEQDIRNLSTGQKVELSVRSMPGSTFTGTTDWISYELDKETRTMPVRALFDNPDGQLRAGMFGTARIYTNSKETAALIPVDAIQQIEGSNRVFVPGEEPGSFRPVAVRLGNERDGYVEVLAGLEPGQTAVLSGAFDLKSALTAATRSASHGH</sequence>
<dbReference type="Pfam" id="PF25954">
    <property type="entry name" value="Beta-barrel_RND_2"/>
    <property type="match status" value="1"/>
</dbReference>
<feature type="region of interest" description="Disordered" evidence="3">
    <location>
        <begin position="31"/>
        <end position="75"/>
    </location>
</feature>
<dbReference type="GO" id="GO:0046914">
    <property type="term" value="F:transition metal ion binding"/>
    <property type="evidence" value="ECO:0007669"/>
    <property type="project" value="TreeGrafter"/>
</dbReference>
<keyword evidence="8" id="KW-1185">Reference proteome</keyword>